<keyword evidence="1" id="KW-0812">Transmembrane</keyword>
<dbReference type="AlphaFoldDB" id="A0A1M7M3I5"/>
<keyword evidence="4" id="KW-1185">Reference proteome</keyword>
<evidence type="ECO:0000313" key="3">
    <source>
        <dbReference type="EMBL" id="SHM85115.1"/>
    </source>
</evidence>
<feature type="domain" description="Polysaccharide pyruvyl transferase" evidence="2">
    <location>
        <begin position="18"/>
        <end position="312"/>
    </location>
</feature>
<evidence type="ECO:0000313" key="4">
    <source>
        <dbReference type="Proteomes" id="UP000184305"/>
    </source>
</evidence>
<dbReference type="EMBL" id="FRBQ01000009">
    <property type="protein sequence ID" value="SHM85115.1"/>
    <property type="molecule type" value="Genomic_DNA"/>
</dbReference>
<dbReference type="PANTHER" id="PTHR36836:SF1">
    <property type="entry name" value="COLANIC ACID BIOSYNTHESIS PROTEIN WCAK"/>
    <property type="match status" value="1"/>
</dbReference>
<dbReference type="Pfam" id="PF04230">
    <property type="entry name" value="PS_pyruv_trans"/>
    <property type="match status" value="1"/>
</dbReference>
<dbReference type="PANTHER" id="PTHR36836">
    <property type="entry name" value="COLANIC ACID BIOSYNTHESIS PROTEIN WCAK"/>
    <property type="match status" value="1"/>
</dbReference>
<accession>A0A1M7M3I5</accession>
<proteinExistence type="predicted"/>
<reference evidence="4" key="1">
    <citation type="submission" date="2016-11" db="EMBL/GenBank/DDBJ databases">
        <authorList>
            <person name="Varghese N."/>
            <person name="Submissions S."/>
        </authorList>
    </citation>
    <scope>NUCLEOTIDE SEQUENCE [LARGE SCALE GENOMIC DNA]</scope>
    <source>
        <strain evidence="4">CECT 8089</strain>
    </source>
</reference>
<dbReference type="Proteomes" id="UP000184305">
    <property type="component" value="Unassembled WGS sequence"/>
</dbReference>
<keyword evidence="3" id="KW-0808">Transferase</keyword>
<keyword evidence="1" id="KW-1133">Transmembrane helix</keyword>
<gene>
    <name evidence="3" type="ORF">SAMN05216288_4440</name>
</gene>
<dbReference type="OrthoDB" id="5242601at2"/>
<organism evidence="3 4">
    <name type="scientific">Phytopseudomonas punonensis</name>
    <dbReference type="NCBI Taxonomy" id="1220495"/>
    <lineage>
        <taxon>Bacteria</taxon>
        <taxon>Pseudomonadati</taxon>
        <taxon>Pseudomonadota</taxon>
        <taxon>Gammaproteobacteria</taxon>
        <taxon>Pseudomonadales</taxon>
        <taxon>Pseudomonadaceae</taxon>
        <taxon>Phytopseudomonas</taxon>
    </lineage>
</organism>
<evidence type="ECO:0000259" key="2">
    <source>
        <dbReference type="Pfam" id="PF04230"/>
    </source>
</evidence>
<name>A0A1M7M3I5_9GAMM</name>
<dbReference type="GO" id="GO:0016740">
    <property type="term" value="F:transferase activity"/>
    <property type="evidence" value="ECO:0007669"/>
    <property type="project" value="UniProtKB-KW"/>
</dbReference>
<evidence type="ECO:0000256" key="1">
    <source>
        <dbReference type="SAM" id="Phobius"/>
    </source>
</evidence>
<feature type="transmembrane region" description="Helical" evidence="1">
    <location>
        <begin position="100"/>
        <end position="122"/>
    </location>
</feature>
<dbReference type="STRING" id="1220495.SAMN05216288_4440"/>
<keyword evidence="1" id="KW-0472">Membrane</keyword>
<sequence length="348" mass="39389">MVWRMKHVLLINEYFSDNVGDQAIARGLSDVFSSKGYLVSNEGFSRSRARVSSADLERQQGFLTGIFSSSVVLKSIYWFLKNFLRVFYASYKTKGAAVIGGGQLILAGSSFAIAMLTWILALKFFGKRVILLSVGVGERFGYYERCLYKISFAMADDIFIRERVGLARLKKEFNVDARFCPDMAYALFAPVRSISEFKVCTVCVTSYDVHVRYAPELDLPILSREQYWEKWAQSLKGYASQGYAIRFAWTTESDRHETIAFLEFMSLGVEFSFFDRELTLSNVMDELSKADIVIAGRMHALILAEICGCKALPWIVSKKIEIFAAEYLSCDARCLREEISSTVDSLGL</sequence>
<feature type="transmembrane region" description="Helical" evidence="1">
    <location>
        <begin position="62"/>
        <end position="80"/>
    </location>
</feature>
<protein>
    <submittedName>
        <fullName evidence="3">Polysaccharide pyruvyl transferase family protein WcaK</fullName>
    </submittedName>
</protein>
<dbReference type="InterPro" id="IPR007345">
    <property type="entry name" value="Polysacch_pyruvyl_Trfase"/>
</dbReference>